<dbReference type="PANTHER" id="PTHR43155">
    <property type="entry name" value="CYCLIC DI-GMP PHOSPHODIESTERASE PA4108-RELATED"/>
    <property type="match status" value="1"/>
</dbReference>
<dbReference type="RefSeq" id="WP_088051709.1">
    <property type="nucleotide sequence ID" value="NZ_BMJD01000014.1"/>
</dbReference>
<dbReference type="EMBL" id="BMJD01000014">
    <property type="protein sequence ID" value="GGB43161.1"/>
    <property type="molecule type" value="Genomic_DNA"/>
</dbReference>
<dbReference type="CDD" id="cd00077">
    <property type="entry name" value="HDc"/>
    <property type="match status" value="1"/>
</dbReference>
<comment type="caution">
    <text evidence="2">The sequence shown here is derived from an EMBL/GenBank/DDBJ whole genome shotgun (WGS) entry which is preliminary data.</text>
</comment>
<dbReference type="InterPro" id="IPR003607">
    <property type="entry name" value="HD/PDEase_dom"/>
</dbReference>
<accession>A0A9W5TXP1</accession>
<reference evidence="2" key="1">
    <citation type="journal article" date="2014" name="Int. J. Syst. Evol. Microbiol.">
        <title>Complete genome sequence of Corynebacterium casei LMG S-19264T (=DSM 44701T), isolated from a smear-ripened cheese.</title>
        <authorList>
            <consortium name="US DOE Joint Genome Institute (JGI-PGF)"/>
            <person name="Walter F."/>
            <person name="Albersmeier A."/>
            <person name="Kalinowski J."/>
            <person name="Ruckert C."/>
        </authorList>
    </citation>
    <scope>NUCLEOTIDE SEQUENCE</scope>
    <source>
        <strain evidence="2">CGMCC 1.15454</strain>
    </source>
</reference>
<evidence type="ECO:0000259" key="1">
    <source>
        <dbReference type="PROSITE" id="PS51832"/>
    </source>
</evidence>
<sequence length="366" mass="42057">MQVNPSQLMPGCVLISDVIGKTNRPIIPKNTVLTAYHITVLEKFLVESVDVAAKLQDGELFTPKQIQKEKVEQAIPEVEKTNKVPERFTAHYLAVVEQYQKLFTSWQNHVPIDMPSVRKLLIPLFERTVEIGPEVLTLNRFVPKPDYFYHHGVAVGMLAAYLAKKMGYPEGKWLQIGLAGFLCDCGMAKIDPKIVGKESILTESEQAEIKKHPIYSYRMIEHIPFIKQEVKLAVLQHHERFDGSGYPLELSKQKIHIYARIIAICDTYHAITCERSYRKKQSPFRAIEELRHERFSQLDHHVVQTFIRCLTNYSPGTRVRLSNQQTGEIVFMEDNYPTRPIVRMDETGNVISLKDDTALFIDEILP</sequence>
<dbReference type="SUPFAM" id="SSF109604">
    <property type="entry name" value="HD-domain/PDEase-like"/>
    <property type="match status" value="1"/>
</dbReference>
<gene>
    <name evidence="2" type="ORF">GCM10011409_20950</name>
</gene>
<keyword evidence="3" id="KW-1185">Reference proteome</keyword>
<dbReference type="InterPro" id="IPR037522">
    <property type="entry name" value="HD_GYP_dom"/>
</dbReference>
<organism evidence="2 3">
    <name type="scientific">Lentibacillus populi</name>
    <dbReference type="NCBI Taxonomy" id="1827502"/>
    <lineage>
        <taxon>Bacteria</taxon>
        <taxon>Bacillati</taxon>
        <taxon>Bacillota</taxon>
        <taxon>Bacilli</taxon>
        <taxon>Bacillales</taxon>
        <taxon>Bacillaceae</taxon>
        <taxon>Lentibacillus</taxon>
    </lineage>
</organism>
<dbReference type="Proteomes" id="UP000621492">
    <property type="component" value="Unassembled WGS sequence"/>
</dbReference>
<dbReference type="PANTHER" id="PTHR43155:SF2">
    <property type="entry name" value="CYCLIC DI-GMP PHOSPHODIESTERASE PA4108"/>
    <property type="match status" value="1"/>
</dbReference>
<protein>
    <submittedName>
        <fullName evidence="2">HD family phosphohydrolase</fullName>
    </submittedName>
</protein>
<evidence type="ECO:0000313" key="3">
    <source>
        <dbReference type="Proteomes" id="UP000621492"/>
    </source>
</evidence>
<dbReference type="PROSITE" id="PS51832">
    <property type="entry name" value="HD_GYP"/>
    <property type="match status" value="1"/>
</dbReference>
<evidence type="ECO:0000313" key="2">
    <source>
        <dbReference type="EMBL" id="GGB43161.1"/>
    </source>
</evidence>
<dbReference type="Pfam" id="PF13487">
    <property type="entry name" value="HD_5"/>
    <property type="match status" value="1"/>
</dbReference>
<dbReference type="Gene3D" id="1.10.3210.10">
    <property type="entry name" value="Hypothetical protein af1432"/>
    <property type="match status" value="1"/>
</dbReference>
<dbReference type="SMART" id="SM00471">
    <property type="entry name" value="HDc"/>
    <property type="match status" value="1"/>
</dbReference>
<reference evidence="2" key="2">
    <citation type="submission" date="2020-09" db="EMBL/GenBank/DDBJ databases">
        <authorList>
            <person name="Sun Q."/>
            <person name="Zhou Y."/>
        </authorList>
    </citation>
    <scope>NUCLEOTIDE SEQUENCE</scope>
    <source>
        <strain evidence="2">CGMCC 1.15454</strain>
    </source>
</reference>
<name>A0A9W5TXP1_9BACI</name>
<dbReference type="AlphaFoldDB" id="A0A9W5TXP1"/>
<proteinExistence type="predicted"/>
<feature type="domain" description="HD-GYP" evidence="1">
    <location>
        <begin position="126"/>
        <end position="322"/>
    </location>
</feature>